<dbReference type="InterPro" id="IPR005133">
    <property type="entry name" value="PhaG_MnhG_YufB"/>
</dbReference>
<proteinExistence type="predicted"/>
<dbReference type="PANTHER" id="PTHR34703">
    <property type="entry name" value="ANTIPORTER SUBUNIT MNHG2-RELATED"/>
    <property type="match status" value="1"/>
</dbReference>
<keyword evidence="3" id="KW-1185">Reference proteome</keyword>
<dbReference type="AlphaFoldDB" id="A0A0S2HXW5"/>
<name>A0A0S2HXW5_9BACT</name>
<accession>A0A0S2HXW5</accession>
<dbReference type="EMBL" id="CP013118">
    <property type="protein sequence ID" value="ALO14903.1"/>
    <property type="molecule type" value="Genomic_DNA"/>
</dbReference>
<protein>
    <submittedName>
        <fullName evidence="2">Multiple resistance and pH homeostasis protein G</fullName>
    </submittedName>
</protein>
<reference evidence="2 3" key="1">
    <citation type="submission" date="2015-11" db="EMBL/GenBank/DDBJ databases">
        <title>Description and complete genome sequence of a novel strain predominating in hypersaline microbial mats and representing a new family of the Bacteriodetes phylum.</title>
        <authorList>
            <person name="Spring S."/>
            <person name="Bunk B."/>
            <person name="Sproer C."/>
            <person name="Klenk H.-P."/>
        </authorList>
    </citation>
    <scope>NUCLEOTIDE SEQUENCE [LARGE SCALE GENOMIC DNA]</scope>
    <source>
        <strain evidence="2 3">L21-Spi-D4</strain>
    </source>
</reference>
<dbReference type="PANTHER" id="PTHR34703:SF1">
    <property type="entry name" value="ANTIPORTER SUBUNIT MNHG2-RELATED"/>
    <property type="match status" value="1"/>
</dbReference>
<feature type="transmembrane region" description="Helical" evidence="1">
    <location>
        <begin position="6"/>
        <end position="27"/>
    </location>
</feature>
<evidence type="ECO:0000313" key="3">
    <source>
        <dbReference type="Proteomes" id="UP000064893"/>
    </source>
</evidence>
<evidence type="ECO:0000313" key="2">
    <source>
        <dbReference type="EMBL" id="ALO14903.1"/>
    </source>
</evidence>
<feature type="transmembrane region" description="Helical" evidence="1">
    <location>
        <begin position="64"/>
        <end position="83"/>
    </location>
</feature>
<dbReference type="OrthoDB" id="9806575at2"/>
<dbReference type="GO" id="GO:0015385">
    <property type="term" value="F:sodium:proton antiporter activity"/>
    <property type="evidence" value="ECO:0007669"/>
    <property type="project" value="TreeGrafter"/>
</dbReference>
<keyword evidence="1" id="KW-0472">Membrane</keyword>
<dbReference type="Pfam" id="PF03334">
    <property type="entry name" value="PhaG_MnhG_YufB"/>
    <property type="match status" value="1"/>
</dbReference>
<feature type="transmembrane region" description="Helical" evidence="1">
    <location>
        <begin position="39"/>
        <end position="58"/>
    </location>
</feature>
<gene>
    <name evidence="2" type="primary">mrpG_1</name>
    <name evidence="2" type="ORF">L21SP5_01249</name>
</gene>
<dbReference type="Proteomes" id="UP000064893">
    <property type="component" value="Chromosome"/>
</dbReference>
<keyword evidence="1" id="KW-0812">Transmembrane</keyword>
<dbReference type="NCBIfam" id="TIGR01300">
    <property type="entry name" value="CPA3_mnhG_phaG"/>
    <property type="match status" value="1"/>
</dbReference>
<sequence>METVSVILIITGILFNLFGCIGLVRLPDVYNRLQSATKCVTLGTCSILLGVLFYFGFIDIGVKALVAIPILFFAATVAAHALVKGAYKFGVPLGDKSVRDDYKEEKK</sequence>
<keyword evidence="1" id="KW-1133">Transmembrane helix</keyword>
<dbReference type="RefSeq" id="WP_057952414.1">
    <property type="nucleotide sequence ID" value="NZ_CP013118.1"/>
</dbReference>
<dbReference type="STRING" id="1307839.L21SP5_01249"/>
<dbReference type="KEGG" id="blq:L21SP5_01249"/>
<evidence type="ECO:0000256" key="1">
    <source>
        <dbReference type="SAM" id="Phobius"/>
    </source>
</evidence>
<organism evidence="2 3">
    <name type="scientific">Salinivirga cyanobacteriivorans</name>
    <dbReference type="NCBI Taxonomy" id="1307839"/>
    <lineage>
        <taxon>Bacteria</taxon>
        <taxon>Pseudomonadati</taxon>
        <taxon>Bacteroidota</taxon>
        <taxon>Bacteroidia</taxon>
        <taxon>Bacteroidales</taxon>
        <taxon>Salinivirgaceae</taxon>
        <taxon>Salinivirga</taxon>
    </lineage>
</organism>